<keyword evidence="3" id="KW-1185">Reference proteome</keyword>
<dbReference type="InterPro" id="IPR032710">
    <property type="entry name" value="NTF2-like_dom_sf"/>
</dbReference>
<dbReference type="Pfam" id="PF12680">
    <property type="entry name" value="SnoaL_2"/>
    <property type="match status" value="1"/>
</dbReference>
<dbReference type="EMBL" id="CP098747">
    <property type="protein sequence ID" value="USG60556.1"/>
    <property type="molecule type" value="Genomic_DNA"/>
</dbReference>
<reference evidence="2" key="1">
    <citation type="submission" date="2022-06" db="EMBL/GenBank/DDBJ databases">
        <title>Sneathiella actinostolidae sp. nov., isolated from a sea anemonein the Western Pacific Ocean.</title>
        <authorList>
            <person name="Wei M.J."/>
        </authorList>
    </citation>
    <scope>NUCLEOTIDE SEQUENCE</scope>
    <source>
        <strain evidence="2">PHK-P5</strain>
    </source>
</reference>
<accession>A0ABY4W121</accession>
<evidence type="ECO:0000313" key="2">
    <source>
        <dbReference type="EMBL" id="USG60556.1"/>
    </source>
</evidence>
<protein>
    <submittedName>
        <fullName evidence="2">Nuclear transport factor 2 family protein</fullName>
    </submittedName>
</protein>
<sequence length="119" mass="13465">MASIDMDAFAADWIAAWNSHDLNRIIAHYGSDIVFLSPIAEKLMGNGKVAGLDRLRRYWTAGLASQTDLKFELLHVLRGHECLTILYRNHKQQIVAETLEFDGDGKIQRAFACYQLEQG</sequence>
<dbReference type="Gene3D" id="3.10.450.50">
    <property type="match status" value="1"/>
</dbReference>
<organism evidence="2 3">
    <name type="scientific">Sneathiella marina</name>
    <dbReference type="NCBI Taxonomy" id="2950108"/>
    <lineage>
        <taxon>Bacteria</taxon>
        <taxon>Pseudomonadati</taxon>
        <taxon>Pseudomonadota</taxon>
        <taxon>Alphaproteobacteria</taxon>
        <taxon>Sneathiellales</taxon>
        <taxon>Sneathiellaceae</taxon>
        <taxon>Sneathiella</taxon>
    </lineage>
</organism>
<evidence type="ECO:0000259" key="1">
    <source>
        <dbReference type="Pfam" id="PF12680"/>
    </source>
</evidence>
<dbReference type="RefSeq" id="WP_251933437.1">
    <property type="nucleotide sequence ID" value="NZ_CP098747.1"/>
</dbReference>
<name>A0ABY4W121_9PROT</name>
<evidence type="ECO:0000313" key="3">
    <source>
        <dbReference type="Proteomes" id="UP001056291"/>
    </source>
</evidence>
<gene>
    <name evidence="2" type="ORF">NBZ79_15425</name>
</gene>
<dbReference type="SUPFAM" id="SSF54427">
    <property type="entry name" value="NTF2-like"/>
    <property type="match status" value="1"/>
</dbReference>
<dbReference type="Proteomes" id="UP001056291">
    <property type="component" value="Chromosome"/>
</dbReference>
<dbReference type="InterPro" id="IPR037401">
    <property type="entry name" value="SnoaL-like"/>
</dbReference>
<feature type="domain" description="SnoaL-like" evidence="1">
    <location>
        <begin position="11"/>
        <end position="116"/>
    </location>
</feature>
<proteinExistence type="predicted"/>